<dbReference type="InterPro" id="IPR051120">
    <property type="entry name" value="ABC_AA/LPS_Transport"/>
</dbReference>
<dbReference type="GO" id="GO:0015808">
    <property type="term" value="P:L-alanine transport"/>
    <property type="evidence" value="ECO:0007669"/>
    <property type="project" value="TreeGrafter"/>
</dbReference>
<dbReference type="CDD" id="cd03219">
    <property type="entry name" value="ABC_Mj1267_LivG_branched"/>
    <property type="match status" value="1"/>
</dbReference>
<evidence type="ECO:0000256" key="1">
    <source>
        <dbReference type="ARBA" id="ARBA00004651"/>
    </source>
</evidence>
<keyword evidence="4 9" id="KW-0812">Transmembrane</keyword>
<dbReference type="GO" id="GO:0016887">
    <property type="term" value="F:ATP hydrolysis activity"/>
    <property type="evidence" value="ECO:0007669"/>
    <property type="project" value="InterPro"/>
</dbReference>
<dbReference type="CDD" id="cd06581">
    <property type="entry name" value="TM_PBP1_LivM_like"/>
    <property type="match status" value="1"/>
</dbReference>
<dbReference type="Pfam" id="PF02653">
    <property type="entry name" value="BPD_transp_2"/>
    <property type="match status" value="1"/>
</dbReference>
<feature type="domain" description="ABC transporter" evidence="10">
    <location>
        <begin position="357"/>
        <end position="605"/>
    </location>
</feature>
<dbReference type="InterPro" id="IPR003593">
    <property type="entry name" value="AAA+_ATPase"/>
</dbReference>
<keyword evidence="2" id="KW-0813">Transport</keyword>
<keyword evidence="7 9" id="KW-1133">Transmembrane helix</keyword>
<comment type="caution">
    <text evidence="11">The sequence shown here is derived from an EMBL/GenBank/DDBJ whole genome shotgun (WGS) entry which is preliminary data.</text>
</comment>
<feature type="transmembrane region" description="Helical" evidence="9">
    <location>
        <begin position="175"/>
        <end position="193"/>
    </location>
</feature>
<evidence type="ECO:0000256" key="6">
    <source>
        <dbReference type="ARBA" id="ARBA00022840"/>
    </source>
</evidence>
<dbReference type="PANTHER" id="PTHR45772:SF7">
    <property type="entry name" value="AMINO ACID ABC TRANSPORTER ATP-BINDING PROTEIN"/>
    <property type="match status" value="1"/>
</dbReference>
<evidence type="ECO:0000256" key="3">
    <source>
        <dbReference type="ARBA" id="ARBA00022475"/>
    </source>
</evidence>
<feature type="transmembrane region" description="Helical" evidence="9">
    <location>
        <begin position="48"/>
        <end position="67"/>
    </location>
</feature>
<name>A0A3S0TZU5_9BACI</name>
<dbReference type="GO" id="GO:0015192">
    <property type="term" value="F:L-phenylalanine transmembrane transporter activity"/>
    <property type="evidence" value="ECO:0007669"/>
    <property type="project" value="TreeGrafter"/>
</dbReference>
<feature type="transmembrane region" description="Helical" evidence="9">
    <location>
        <begin position="224"/>
        <end position="243"/>
    </location>
</feature>
<evidence type="ECO:0000256" key="4">
    <source>
        <dbReference type="ARBA" id="ARBA00022692"/>
    </source>
</evidence>
<dbReference type="InterPro" id="IPR003439">
    <property type="entry name" value="ABC_transporter-like_ATP-bd"/>
</dbReference>
<dbReference type="SUPFAM" id="SSF52540">
    <property type="entry name" value="P-loop containing nucleoside triphosphate hydrolases"/>
    <property type="match status" value="1"/>
</dbReference>
<evidence type="ECO:0000313" key="11">
    <source>
        <dbReference type="EMBL" id="RUQ28193.1"/>
    </source>
</evidence>
<dbReference type="InterPro" id="IPR001851">
    <property type="entry name" value="ABC_transp_permease"/>
</dbReference>
<dbReference type="GO" id="GO:0005524">
    <property type="term" value="F:ATP binding"/>
    <property type="evidence" value="ECO:0007669"/>
    <property type="project" value="UniProtKB-KW"/>
</dbReference>
<dbReference type="GO" id="GO:0042941">
    <property type="term" value="P:D-alanine transmembrane transport"/>
    <property type="evidence" value="ECO:0007669"/>
    <property type="project" value="TreeGrafter"/>
</dbReference>
<evidence type="ECO:0000259" key="10">
    <source>
        <dbReference type="PROSITE" id="PS50893"/>
    </source>
</evidence>
<dbReference type="InterPro" id="IPR027417">
    <property type="entry name" value="P-loop_NTPase"/>
</dbReference>
<dbReference type="GO" id="GO:1903806">
    <property type="term" value="P:L-isoleucine import across plasma membrane"/>
    <property type="evidence" value="ECO:0007669"/>
    <property type="project" value="TreeGrafter"/>
</dbReference>
<keyword evidence="6 11" id="KW-0067">ATP-binding</keyword>
<dbReference type="GO" id="GO:0005886">
    <property type="term" value="C:plasma membrane"/>
    <property type="evidence" value="ECO:0007669"/>
    <property type="project" value="UniProtKB-SubCell"/>
</dbReference>
<keyword evidence="12" id="KW-1185">Reference proteome</keyword>
<gene>
    <name evidence="11" type="ORF">ELQ35_13215</name>
</gene>
<dbReference type="EMBL" id="RYZZ01000017">
    <property type="protein sequence ID" value="RUQ28193.1"/>
    <property type="molecule type" value="Genomic_DNA"/>
</dbReference>
<dbReference type="SMART" id="SM00382">
    <property type="entry name" value="AAA"/>
    <property type="match status" value="1"/>
</dbReference>
<keyword evidence="3" id="KW-1003">Cell membrane</keyword>
<dbReference type="AlphaFoldDB" id="A0A3S0TZU5"/>
<accession>A0A3S0TZU5</accession>
<dbReference type="Pfam" id="PF12399">
    <property type="entry name" value="BCA_ABC_TP_C"/>
    <property type="match status" value="1"/>
</dbReference>
<feature type="transmembrane region" description="Helical" evidence="9">
    <location>
        <begin position="298"/>
        <end position="316"/>
    </location>
</feature>
<dbReference type="Proteomes" id="UP000267430">
    <property type="component" value="Unassembled WGS sequence"/>
</dbReference>
<keyword evidence="5" id="KW-0547">Nucleotide-binding</keyword>
<protein>
    <submittedName>
        <fullName evidence="11">Branched-chain amino acid ABC transporter ATP-binding protein/permease</fullName>
    </submittedName>
</protein>
<dbReference type="PANTHER" id="PTHR45772">
    <property type="entry name" value="CONSERVED COMPONENT OF ABC TRANSPORTER FOR NATURAL AMINO ACIDS-RELATED"/>
    <property type="match status" value="1"/>
</dbReference>
<evidence type="ECO:0000256" key="2">
    <source>
        <dbReference type="ARBA" id="ARBA00022448"/>
    </source>
</evidence>
<dbReference type="InterPro" id="IPR032823">
    <property type="entry name" value="BCA_ABC_TP_C"/>
</dbReference>
<dbReference type="OrthoDB" id="9805514at2"/>
<evidence type="ECO:0000256" key="7">
    <source>
        <dbReference type="ARBA" id="ARBA00022989"/>
    </source>
</evidence>
<comment type="subcellular location">
    <subcellularLocation>
        <location evidence="1">Cell membrane</location>
        <topology evidence="1">Multi-pass membrane protein</topology>
    </subcellularLocation>
</comment>
<evidence type="ECO:0000256" key="5">
    <source>
        <dbReference type="ARBA" id="ARBA00022741"/>
    </source>
</evidence>
<feature type="transmembrane region" description="Helical" evidence="9">
    <location>
        <begin position="126"/>
        <end position="145"/>
    </location>
</feature>
<dbReference type="GO" id="GO:0015188">
    <property type="term" value="F:L-isoleucine transmembrane transporter activity"/>
    <property type="evidence" value="ECO:0007669"/>
    <property type="project" value="TreeGrafter"/>
</dbReference>
<feature type="transmembrane region" description="Helical" evidence="9">
    <location>
        <begin position="97"/>
        <end position="119"/>
    </location>
</feature>
<feature type="transmembrane region" description="Helical" evidence="9">
    <location>
        <begin position="25"/>
        <end position="42"/>
    </location>
</feature>
<organism evidence="11 12">
    <name type="scientific">Peribacillus cavernae</name>
    <dbReference type="NCBI Taxonomy" id="1674310"/>
    <lineage>
        <taxon>Bacteria</taxon>
        <taxon>Bacillati</taxon>
        <taxon>Bacillota</taxon>
        <taxon>Bacilli</taxon>
        <taxon>Bacillales</taxon>
        <taxon>Bacillaceae</taxon>
        <taxon>Peribacillus</taxon>
    </lineage>
</organism>
<reference evidence="11 12" key="1">
    <citation type="submission" date="2018-12" db="EMBL/GenBank/DDBJ databases">
        <title>Bacillus chawlae sp. nov., Bacillus glennii sp. nov., and Bacillus saganii sp. nov. Isolated from the Vehicle Assembly Building at Kennedy Space Center where the Viking Spacecraft were Assembled.</title>
        <authorList>
            <person name="Seuylemezian A."/>
            <person name="Vaishampayan P."/>
        </authorList>
    </citation>
    <scope>NUCLEOTIDE SEQUENCE [LARGE SCALE GENOMIC DNA]</scope>
    <source>
        <strain evidence="11 12">L5</strain>
    </source>
</reference>
<dbReference type="GO" id="GO:0005304">
    <property type="term" value="F:L-valine transmembrane transporter activity"/>
    <property type="evidence" value="ECO:0007669"/>
    <property type="project" value="TreeGrafter"/>
</dbReference>
<dbReference type="FunFam" id="3.40.50.300:FF:000421">
    <property type="entry name" value="Branched-chain amino acid ABC transporter ATP-binding protein"/>
    <property type="match status" value="1"/>
</dbReference>
<dbReference type="Gene3D" id="3.40.50.300">
    <property type="entry name" value="P-loop containing nucleotide triphosphate hydrolases"/>
    <property type="match status" value="1"/>
</dbReference>
<keyword evidence="8 9" id="KW-0472">Membrane</keyword>
<evidence type="ECO:0000313" key="12">
    <source>
        <dbReference type="Proteomes" id="UP000267430"/>
    </source>
</evidence>
<dbReference type="InterPro" id="IPR043428">
    <property type="entry name" value="LivM-like"/>
</dbReference>
<evidence type="ECO:0000256" key="8">
    <source>
        <dbReference type="ARBA" id="ARBA00023136"/>
    </source>
</evidence>
<evidence type="ECO:0000256" key="9">
    <source>
        <dbReference type="SAM" id="Phobius"/>
    </source>
</evidence>
<dbReference type="GO" id="GO:1903805">
    <property type="term" value="P:L-valine import across plasma membrane"/>
    <property type="evidence" value="ECO:0007669"/>
    <property type="project" value="TreeGrafter"/>
</dbReference>
<feature type="transmembrane region" description="Helical" evidence="9">
    <location>
        <begin position="255"/>
        <end position="286"/>
    </location>
</feature>
<proteinExistence type="predicted"/>
<dbReference type="Pfam" id="PF00005">
    <property type="entry name" value="ABC_tran"/>
    <property type="match status" value="1"/>
</dbReference>
<dbReference type="PROSITE" id="PS50893">
    <property type="entry name" value="ABC_TRANSPORTER_2"/>
    <property type="match status" value="1"/>
</dbReference>
<sequence>MTCKMKTDLALNKQAKISSSLKLKYPVYLMIAILLCLAPVFLNSYYINLIYLISIYVIISMGLNILIGYSGIASIGHAGLMAVGAYASAYFSTQLGLSFWITALMGTIICFIIGSILAIPVLRVGGLYLSMITIAFGIVIEEILLRWTSVTGGPLGISGISSPTIFGYELGLSEIYYFVLVIGAITMWLTFNLRTSIWGRSLLAVKENSIAAESLGIKSFTTRYVGFAISSVFAGLAGALYAHTNNYVSPDTFGFMLSIQLVLIVILGGAGTIWGPVIGSAILVTLPELLNGLENLRLAVYGVIMLMVLYVLPKGIAGTFNNFVIKIRPVHEDYVYNEKNADIKSLFKTNSPSGNILTIKNLDKHFGGLHVIKNLSMDVKASTIHSLIGPNGAGKTTVINMISGFYKPDEGEILLDDEIVSGLASYEMPNKGIARTFQHSRLFSDLTVIENVMVGVAQSIKQNVFTTLLKVPSVKNREKGILDKAHQYLDIVGYKGPRNVVASSLPYGHQRLVEIARALATNPKLLLLDEPAAGLTTREIEELEIVIRKLKEETGLTMILIEHHMDFVTRISDEITVIDHGEKIAEGLPHEVQSDPKVIEAYLGKEDHVVA</sequence>